<evidence type="ECO:0000256" key="1">
    <source>
        <dbReference type="SAM" id="Coils"/>
    </source>
</evidence>
<proteinExistence type="predicted"/>
<feature type="compositionally biased region" description="Polar residues" evidence="2">
    <location>
        <begin position="19"/>
        <end position="28"/>
    </location>
</feature>
<evidence type="ECO:0000313" key="4">
    <source>
        <dbReference type="Proteomes" id="UP001302745"/>
    </source>
</evidence>
<dbReference type="PANTHER" id="PTHR23159:SF31">
    <property type="entry name" value="CENTROSOME-ASSOCIATED PROTEIN CEP250 ISOFORM X1"/>
    <property type="match status" value="1"/>
</dbReference>
<organism evidence="3 4">
    <name type="scientific">Chaetomidium leptoderma</name>
    <dbReference type="NCBI Taxonomy" id="669021"/>
    <lineage>
        <taxon>Eukaryota</taxon>
        <taxon>Fungi</taxon>
        <taxon>Dikarya</taxon>
        <taxon>Ascomycota</taxon>
        <taxon>Pezizomycotina</taxon>
        <taxon>Sordariomycetes</taxon>
        <taxon>Sordariomycetidae</taxon>
        <taxon>Sordariales</taxon>
        <taxon>Chaetomiaceae</taxon>
        <taxon>Chaetomidium</taxon>
    </lineage>
</organism>
<keyword evidence="1" id="KW-0175">Coiled coil</keyword>
<feature type="coiled-coil region" evidence="1">
    <location>
        <begin position="502"/>
        <end position="618"/>
    </location>
</feature>
<dbReference type="EMBL" id="MU857224">
    <property type="protein sequence ID" value="KAK4148973.1"/>
    <property type="molecule type" value="Genomic_DNA"/>
</dbReference>
<protein>
    <submittedName>
        <fullName evidence="3">Uncharacterized protein</fullName>
    </submittedName>
</protein>
<reference evidence="3" key="2">
    <citation type="submission" date="2023-05" db="EMBL/GenBank/DDBJ databases">
        <authorList>
            <consortium name="Lawrence Berkeley National Laboratory"/>
            <person name="Steindorff A."/>
            <person name="Hensen N."/>
            <person name="Bonometti L."/>
            <person name="Westerberg I."/>
            <person name="Brannstrom I.O."/>
            <person name="Guillou S."/>
            <person name="Cros-Aarteil S."/>
            <person name="Calhoun S."/>
            <person name="Haridas S."/>
            <person name="Kuo A."/>
            <person name="Mondo S."/>
            <person name="Pangilinan J."/>
            <person name="Riley R."/>
            <person name="Labutti K."/>
            <person name="Andreopoulos B."/>
            <person name="Lipzen A."/>
            <person name="Chen C."/>
            <person name="Yanf M."/>
            <person name="Daum C."/>
            <person name="Ng V."/>
            <person name="Clum A."/>
            <person name="Ohm R."/>
            <person name="Martin F."/>
            <person name="Silar P."/>
            <person name="Natvig D."/>
            <person name="Lalanne C."/>
            <person name="Gautier V."/>
            <person name="Ament-Velasquez S.L."/>
            <person name="Kruys A."/>
            <person name="Hutchinson M.I."/>
            <person name="Powell A.J."/>
            <person name="Barry K."/>
            <person name="Miller A.N."/>
            <person name="Grigoriev I.V."/>
            <person name="Debuchy R."/>
            <person name="Gladieux P."/>
            <person name="Thoren M.H."/>
            <person name="Johannesson H."/>
        </authorList>
    </citation>
    <scope>NUCLEOTIDE SEQUENCE</scope>
    <source>
        <strain evidence="3">CBS 538.74</strain>
    </source>
</reference>
<dbReference type="PANTHER" id="PTHR23159">
    <property type="entry name" value="CENTROSOMAL PROTEIN 2"/>
    <property type="match status" value="1"/>
</dbReference>
<dbReference type="AlphaFoldDB" id="A0AAN6ZSU8"/>
<feature type="compositionally biased region" description="Polar residues" evidence="2">
    <location>
        <begin position="73"/>
        <end position="85"/>
    </location>
</feature>
<reference evidence="3" key="1">
    <citation type="journal article" date="2023" name="Mol. Phylogenet. Evol.">
        <title>Genome-scale phylogeny and comparative genomics of the fungal order Sordariales.</title>
        <authorList>
            <person name="Hensen N."/>
            <person name="Bonometti L."/>
            <person name="Westerberg I."/>
            <person name="Brannstrom I.O."/>
            <person name="Guillou S."/>
            <person name="Cros-Aarteil S."/>
            <person name="Calhoun S."/>
            <person name="Haridas S."/>
            <person name="Kuo A."/>
            <person name="Mondo S."/>
            <person name="Pangilinan J."/>
            <person name="Riley R."/>
            <person name="LaButti K."/>
            <person name="Andreopoulos B."/>
            <person name="Lipzen A."/>
            <person name="Chen C."/>
            <person name="Yan M."/>
            <person name="Daum C."/>
            <person name="Ng V."/>
            <person name="Clum A."/>
            <person name="Steindorff A."/>
            <person name="Ohm R.A."/>
            <person name="Martin F."/>
            <person name="Silar P."/>
            <person name="Natvig D.O."/>
            <person name="Lalanne C."/>
            <person name="Gautier V."/>
            <person name="Ament-Velasquez S.L."/>
            <person name="Kruys A."/>
            <person name="Hutchinson M.I."/>
            <person name="Powell A.J."/>
            <person name="Barry K."/>
            <person name="Miller A.N."/>
            <person name="Grigoriev I.V."/>
            <person name="Debuchy R."/>
            <person name="Gladieux P."/>
            <person name="Hiltunen Thoren M."/>
            <person name="Johannesson H."/>
        </authorList>
    </citation>
    <scope>NUCLEOTIDE SEQUENCE</scope>
    <source>
        <strain evidence="3">CBS 538.74</strain>
    </source>
</reference>
<name>A0AAN6ZSU8_9PEZI</name>
<feature type="region of interest" description="Disordered" evidence="2">
    <location>
        <begin position="1"/>
        <end position="130"/>
    </location>
</feature>
<feature type="compositionally biased region" description="Pro residues" evidence="2">
    <location>
        <begin position="282"/>
        <end position="295"/>
    </location>
</feature>
<comment type="caution">
    <text evidence="3">The sequence shown here is derived from an EMBL/GenBank/DDBJ whole genome shotgun (WGS) entry which is preliminary data.</text>
</comment>
<evidence type="ECO:0000313" key="3">
    <source>
        <dbReference type="EMBL" id="KAK4148973.1"/>
    </source>
</evidence>
<accession>A0AAN6ZSU8</accession>
<evidence type="ECO:0000256" key="2">
    <source>
        <dbReference type="SAM" id="MobiDB-lite"/>
    </source>
</evidence>
<gene>
    <name evidence="3" type="ORF">C8A00DRAFT_19286</name>
</gene>
<feature type="region of interest" description="Disordered" evidence="2">
    <location>
        <begin position="270"/>
        <end position="313"/>
    </location>
</feature>
<feature type="coiled-coil region" evidence="1">
    <location>
        <begin position="162"/>
        <end position="196"/>
    </location>
</feature>
<sequence length="698" mass="76748">MEETSDLPIALRRTRRSLGASTTCTTGKQAPGKQAPCASPVPPMQEPLPVRTPKSKKRRVRFSDPGPDLAASGATTGDEPSTTGLTPMIRRASLSSSQAPRRHSTPARLLYRSSGSGIPDLDSQGSPFGGEVRFLPLRQVLDGRVKRRIRRNGLSEEMNTISVEKRRRAEETKAEIERLKAELAEKDEEIERLHDETLVMDTDRVWNLEQQVTALKKELASRSGVQLVPSSPAYEWTRAARDPYSDDLMELDSEGDDQEFGEATRAELMCSTPTRRMHTSFPTPPSTSPPPPEPQTPCKRLSPPRFGTGTQAILPDPEKRMLKEELESLHLEVGKLTATLESYSALTSRLSDKLAPFSARTPVEEPSAEHPDLEAHLTTVLQTLSDRTAAMTELDSSLKSLGFPGSDAFEIIDSLRAGFRTARLELEYLTPGELTLPLTGGGADVLNLVLTQLRRLATQNRAAEDCIDEYHAIELSLRQQLNARVTAMDTLTQKPTTAEREAHAKTARIAELEIALDRLKNAVRAYTRDIAELEALVERMETDNKKKKTATAAATAGLESELAAALAQITHLEAQLTTQLADLTQAHGEALALRDARVAGLREEMERGNAALREAQGTVLRLRVENGRLGEDNAAVRRRAKEVVDGMRGQLERVVRMGDEFLLEGAGDLARSSGRGRKRTRFDSGLGFLDEEEIDGDV</sequence>
<dbReference type="Proteomes" id="UP001302745">
    <property type="component" value="Unassembled WGS sequence"/>
</dbReference>
<keyword evidence="4" id="KW-1185">Reference proteome</keyword>